<dbReference type="Gene3D" id="3.50.40.10">
    <property type="entry name" value="Phenylalanyl-trna Synthetase, Chain B, domain 3"/>
    <property type="match status" value="1"/>
</dbReference>
<evidence type="ECO:0000259" key="1">
    <source>
        <dbReference type="SMART" id="SM00873"/>
    </source>
</evidence>
<dbReference type="PANTHER" id="PTHR39209:SF2">
    <property type="entry name" value="CYTOPLASMIC PROTEIN"/>
    <property type="match status" value="1"/>
</dbReference>
<protein>
    <recommendedName>
        <fullName evidence="1">B3/B4 tRNA-binding domain-containing protein</fullName>
    </recommendedName>
</protein>
<dbReference type="SMART" id="SM00873">
    <property type="entry name" value="B3_4"/>
    <property type="match status" value="1"/>
</dbReference>
<proteinExistence type="predicted"/>
<name>A0A8U0A1N3_9EURY</name>
<dbReference type="GO" id="GO:0003723">
    <property type="term" value="F:RNA binding"/>
    <property type="evidence" value="ECO:0007669"/>
    <property type="project" value="InterPro"/>
</dbReference>
<dbReference type="GO" id="GO:0004826">
    <property type="term" value="F:phenylalanine-tRNA ligase activity"/>
    <property type="evidence" value="ECO:0007669"/>
    <property type="project" value="InterPro"/>
</dbReference>
<dbReference type="EMBL" id="CP096019">
    <property type="protein sequence ID" value="UPM43091.1"/>
    <property type="molecule type" value="Genomic_DNA"/>
</dbReference>
<reference evidence="2" key="1">
    <citation type="submission" date="2022-04" db="EMBL/GenBank/DDBJ databases">
        <title>Halocatena sp. nov., isolated from a salt lake.</title>
        <authorList>
            <person name="Cui H.-L."/>
        </authorList>
    </citation>
    <scope>NUCLEOTIDE SEQUENCE</scope>
    <source>
        <strain evidence="2">AD-1</strain>
    </source>
</reference>
<dbReference type="SUPFAM" id="SSF56037">
    <property type="entry name" value="PheT/TilS domain"/>
    <property type="match status" value="1"/>
</dbReference>
<keyword evidence="3" id="KW-1185">Reference proteome</keyword>
<dbReference type="InterPro" id="IPR020825">
    <property type="entry name" value="Phe-tRNA_synthase-like_B3/B4"/>
</dbReference>
<evidence type="ECO:0000313" key="2">
    <source>
        <dbReference type="EMBL" id="UPM43091.1"/>
    </source>
</evidence>
<dbReference type="InterPro" id="IPR005146">
    <property type="entry name" value="B3/B4_tRNA-bd"/>
</dbReference>
<dbReference type="AlphaFoldDB" id="A0A8U0A1N3"/>
<gene>
    <name evidence="2" type="ORF">MW046_01255</name>
</gene>
<dbReference type="RefSeq" id="WP_247993761.1">
    <property type="nucleotide sequence ID" value="NZ_CP096019.1"/>
</dbReference>
<dbReference type="Pfam" id="PF03483">
    <property type="entry name" value="B3_4"/>
    <property type="match status" value="1"/>
</dbReference>
<dbReference type="KEGG" id="haad:MW046_01255"/>
<organism evidence="2 3">
    <name type="scientific">Halocatena salina</name>
    <dbReference type="NCBI Taxonomy" id="2934340"/>
    <lineage>
        <taxon>Archaea</taxon>
        <taxon>Methanobacteriati</taxon>
        <taxon>Methanobacteriota</taxon>
        <taxon>Stenosarchaea group</taxon>
        <taxon>Halobacteria</taxon>
        <taxon>Halobacteriales</taxon>
        <taxon>Natronomonadaceae</taxon>
        <taxon>Halocatena</taxon>
    </lineage>
</organism>
<sequence>MDSINEIVIHGDAHKLGINPVGCVIRNLDIQSETNELDDEIRAVEKQLTNDAESVLQSQDVVGSRELFSRLGYPEQEPAGEQLVTLIETSGLNRHNHVVDAYNIVGGRSGAVMGMHDTAQLGEKITVRRADGGETMLPIFHDEPETASNGDLIWESEEDVLALLGPISRDADAFKVTESTEEVLLMIPGNDKTSEEHNRRLCIQTFDLIEQVNPDAELEFIDVKKPALH</sequence>
<accession>A0A8U0A1N3</accession>
<evidence type="ECO:0000313" key="3">
    <source>
        <dbReference type="Proteomes" id="UP000831768"/>
    </source>
</evidence>
<dbReference type="Proteomes" id="UP000831768">
    <property type="component" value="Chromosome"/>
</dbReference>
<feature type="domain" description="B3/B4 tRNA-binding" evidence="1">
    <location>
        <begin position="62"/>
        <end position="214"/>
    </location>
</feature>
<dbReference type="GeneID" id="71926632"/>
<dbReference type="PANTHER" id="PTHR39209">
    <property type="match status" value="1"/>
</dbReference>